<dbReference type="EMBL" id="GL888291">
    <property type="protein sequence ID" value="EGI63162.1"/>
    <property type="molecule type" value="Genomic_DNA"/>
</dbReference>
<dbReference type="AlphaFoldDB" id="F4WRL7"/>
<reference evidence="1" key="1">
    <citation type="submission" date="2011-02" db="EMBL/GenBank/DDBJ databases">
        <title>The genome of the leaf-cutting ant Acromyrmex echinatior suggests key adaptations to social evolution and fungus farming.</title>
        <authorList>
            <person name="Nygaard S."/>
            <person name="Zhang G."/>
        </authorList>
    </citation>
    <scope>NUCLEOTIDE SEQUENCE</scope>
</reference>
<protein>
    <submittedName>
        <fullName evidence="1">Uncharacterized protein</fullName>
    </submittedName>
</protein>
<name>F4WRL7_ACREC</name>
<evidence type="ECO:0000313" key="1">
    <source>
        <dbReference type="EMBL" id="EGI63162.1"/>
    </source>
</evidence>
<dbReference type="InParanoid" id="F4WRL7"/>
<dbReference type="Proteomes" id="UP000007755">
    <property type="component" value="Unassembled WGS sequence"/>
</dbReference>
<sequence length="68" mass="8035">MRLTTDEIRDNPGKQQNSELNYLDDYLRYREIVSPEIVTEIKDKGRATFMHAPQTFRSECEVVEERDG</sequence>
<organism evidence="2">
    <name type="scientific">Acromyrmex echinatior</name>
    <name type="common">Panamanian leafcutter ant</name>
    <name type="synonym">Acromyrmex octospinosus echinatior</name>
    <dbReference type="NCBI Taxonomy" id="103372"/>
    <lineage>
        <taxon>Eukaryota</taxon>
        <taxon>Metazoa</taxon>
        <taxon>Ecdysozoa</taxon>
        <taxon>Arthropoda</taxon>
        <taxon>Hexapoda</taxon>
        <taxon>Insecta</taxon>
        <taxon>Pterygota</taxon>
        <taxon>Neoptera</taxon>
        <taxon>Endopterygota</taxon>
        <taxon>Hymenoptera</taxon>
        <taxon>Apocrita</taxon>
        <taxon>Aculeata</taxon>
        <taxon>Formicoidea</taxon>
        <taxon>Formicidae</taxon>
        <taxon>Myrmicinae</taxon>
        <taxon>Acromyrmex</taxon>
    </lineage>
</organism>
<keyword evidence="2" id="KW-1185">Reference proteome</keyword>
<accession>F4WRL7</accession>
<evidence type="ECO:0000313" key="2">
    <source>
        <dbReference type="Proteomes" id="UP000007755"/>
    </source>
</evidence>
<proteinExistence type="predicted"/>
<gene>
    <name evidence="1" type="ORF">G5I_08470</name>
</gene>